<dbReference type="PROSITE" id="PS51186">
    <property type="entry name" value="GNAT"/>
    <property type="match status" value="1"/>
</dbReference>
<feature type="domain" description="N-acetyltransferase" evidence="1">
    <location>
        <begin position="4"/>
        <end position="143"/>
    </location>
</feature>
<dbReference type="Pfam" id="PF18014">
    <property type="entry name" value="Acetyltransf_18"/>
    <property type="match status" value="1"/>
</dbReference>
<dbReference type="Gene3D" id="3.40.630.90">
    <property type="match status" value="1"/>
</dbReference>
<dbReference type="CDD" id="cd04301">
    <property type="entry name" value="NAT_SF"/>
    <property type="match status" value="1"/>
</dbReference>
<dbReference type="PANTHER" id="PTHR47237:SF1">
    <property type="entry name" value="SLL0310 PROTEIN"/>
    <property type="match status" value="1"/>
</dbReference>
<dbReference type="InterPro" id="IPR041496">
    <property type="entry name" value="YitH/HolE_GNAT"/>
</dbReference>
<evidence type="ECO:0000313" key="3">
    <source>
        <dbReference type="RefSeq" id="XP_013388647.1"/>
    </source>
</evidence>
<organism evidence="2 3">
    <name type="scientific">Lingula anatina</name>
    <name type="common">Brachiopod</name>
    <name type="synonym">Lingula unguis</name>
    <dbReference type="NCBI Taxonomy" id="7574"/>
    <lineage>
        <taxon>Eukaryota</taxon>
        <taxon>Metazoa</taxon>
        <taxon>Spiralia</taxon>
        <taxon>Lophotrochozoa</taxon>
        <taxon>Brachiopoda</taxon>
        <taxon>Linguliformea</taxon>
        <taxon>Lingulata</taxon>
        <taxon>Lingulida</taxon>
        <taxon>Linguloidea</taxon>
        <taxon>Lingulidae</taxon>
        <taxon>Lingula</taxon>
    </lineage>
</organism>
<dbReference type="AlphaFoldDB" id="A0A1S3HRI6"/>
<evidence type="ECO:0000313" key="2">
    <source>
        <dbReference type="Proteomes" id="UP000085678"/>
    </source>
</evidence>
<dbReference type="Proteomes" id="UP000085678">
    <property type="component" value="Unplaced"/>
</dbReference>
<evidence type="ECO:0000259" key="1">
    <source>
        <dbReference type="PROSITE" id="PS51186"/>
    </source>
</evidence>
<dbReference type="GeneID" id="106157516"/>
<sequence>MSTVRIRLMRPEDLTDVTRLAEMESWNLSQEVLRALFESSPEGSFIAELQGKVIGVVMGFNLSEAEAFAGMWIVSKMHRGQRIGTRLWQKIEEYIGDRNLGIFSVSERVVPNKRLGFTVESWKVRHVSGTIATEKIELSEDCIVSAFPSQGVQFDALLQYDTKIHSIERERFLRVWIEGKSTITLVAMSRAGEIVGYGVIKRDSNNTTLLGPLYGETPAFIKTLLVSLMGKTTFGETVDMWVPVGSEILKELLAENKSTLKVHADVTRMFYHHDVKAPQEKIFSIASATAAHHC</sequence>
<keyword evidence="2" id="KW-1185">Reference proteome</keyword>
<accession>A0A1S3HRI6</accession>
<dbReference type="SUPFAM" id="SSF55729">
    <property type="entry name" value="Acyl-CoA N-acyltransferases (Nat)"/>
    <property type="match status" value="1"/>
</dbReference>
<proteinExistence type="predicted"/>
<dbReference type="PANTHER" id="PTHR47237">
    <property type="entry name" value="SLL0310 PROTEIN"/>
    <property type="match status" value="1"/>
</dbReference>
<dbReference type="InterPro" id="IPR016181">
    <property type="entry name" value="Acyl_CoA_acyltransferase"/>
</dbReference>
<dbReference type="InParanoid" id="A0A1S3HRI6"/>
<reference evidence="3" key="1">
    <citation type="submission" date="2025-08" db="UniProtKB">
        <authorList>
            <consortium name="RefSeq"/>
        </authorList>
    </citation>
    <scope>IDENTIFICATION</scope>
    <source>
        <tissue evidence="3">Gonads</tissue>
    </source>
</reference>
<dbReference type="KEGG" id="lak:106157516"/>
<dbReference type="Pfam" id="PF00583">
    <property type="entry name" value="Acetyltransf_1"/>
    <property type="match status" value="1"/>
</dbReference>
<dbReference type="OrthoDB" id="6109779at2759"/>
<protein>
    <submittedName>
        <fullName evidence="3">Uncharacterized protein F36G3.2-like</fullName>
    </submittedName>
</protein>
<dbReference type="RefSeq" id="XP_013388647.1">
    <property type="nucleotide sequence ID" value="XM_013533193.1"/>
</dbReference>
<dbReference type="InterPro" id="IPR000182">
    <property type="entry name" value="GNAT_dom"/>
</dbReference>
<name>A0A1S3HRI6_LINAN</name>
<gene>
    <name evidence="3" type="primary">LOC106157516</name>
</gene>
<dbReference type="Gene3D" id="3.40.630.30">
    <property type="match status" value="1"/>
</dbReference>
<dbReference type="GO" id="GO:0016747">
    <property type="term" value="F:acyltransferase activity, transferring groups other than amino-acyl groups"/>
    <property type="evidence" value="ECO:0007669"/>
    <property type="project" value="InterPro"/>
</dbReference>
<dbReference type="InterPro" id="IPR052729">
    <property type="entry name" value="Acyl/Acetyltrans_Enzymes"/>
</dbReference>